<dbReference type="Gene3D" id="2.40.50.40">
    <property type="match status" value="1"/>
</dbReference>
<gene>
    <name evidence="2" type="ORF">TTRE_0000472601</name>
</gene>
<protein>
    <submittedName>
        <fullName evidence="2">Uncharacterized protein</fullName>
    </submittedName>
</protein>
<feature type="compositionally biased region" description="Basic and acidic residues" evidence="1">
    <location>
        <begin position="32"/>
        <end position="43"/>
    </location>
</feature>
<dbReference type="EMBL" id="HG806040">
    <property type="protein sequence ID" value="CDW56446.1"/>
    <property type="molecule type" value="Genomic_DNA"/>
</dbReference>
<feature type="compositionally biased region" description="Acidic residues" evidence="1">
    <location>
        <begin position="44"/>
        <end position="62"/>
    </location>
</feature>
<evidence type="ECO:0000313" key="2">
    <source>
        <dbReference type="EMBL" id="CDW56446.1"/>
    </source>
</evidence>
<organism evidence="2 3">
    <name type="scientific">Trichuris trichiura</name>
    <name type="common">Whipworm</name>
    <name type="synonym">Trichocephalus trichiurus</name>
    <dbReference type="NCBI Taxonomy" id="36087"/>
    <lineage>
        <taxon>Eukaryota</taxon>
        <taxon>Metazoa</taxon>
        <taxon>Ecdysozoa</taxon>
        <taxon>Nematoda</taxon>
        <taxon>Enoplea</taxon>
        <taxon>Dorylaimia</taxon>
        <taxon>Trichinellida</taxon>
        <taxon>Trichuridae</taxon>
        <taxon>Trichuris</taxon>
    </lineage>
</organism>
<feature type="compositionally biased region" description="Basic residues" evidence="1">
    <location>
        <begin position="93"/>
        <end position="111"/>
    </location>
</feature>
<evidence type="ECO:0000256" key="1">
    <source>
        <dbReference type="SAM" id="MobiDB-lite"/>
    </source>
</evidence>
<dbReference type="Proteomes" id="UP000030665">
    <property type="component" value="Unassembled WGS sequence"/>
</dbReference>
<evidence type="ECO:0000313" key="3">
    <source>
        <dbReference type="Proteomes" id="UP000030665"/>
    </source>
</evidence>
<reference evidence="2" key="2">
    <citation type="submission" date="2014-03" db="EMBL/GenBank/DDBJ databases">
        <title>The whipworm genome and dual-species transcriptomics of an intimate host-pathogen interaction.</title>
        <authorList>
            <person name="Foth B.J."/>
            <person name="Tsai I.J."/>
            <person name="Reid A.J."/>
            <person name="Bancroft A.J."/>
            <person name="Nichol S."/>
            <person name="Tracey A."/>
            <person name="Holroyd N."/>
            <person name="Cotton J.A."/>
            <person name="Stanley E.J."/>
            <person name="Zarowiecki M."/>
            <person name="Liu J.Z."/>
            <person name="Huckvale T."/>
            <person name="Cooper P.J."/>
            <person name="Grencis R.K."/>
            <person name="Berriman M."/>
        </authorList>
    </citation>
    <scope>NUCLEOTIDE SEQUENCE [LARGE SCALE GENOMIC DNA]</scope>
</reference>
<reference evidence="2" key="1">
    <citation type="submission" date="2014-01" db="EMBL/GenBank/DDBJ databases">
        <authorList>
            <person name="Aslett M."/>
        </authorList>
    </citation>
    <scope>NUCLEOTIDE SEQUENCE</scope>
</reference>
<feature type="region of interest" description="Disordered" evidence="1">
    <location>
        <begin position="83"/>
        <end position="116"/>
    </location>
</feature>
<dbReference type="AlphaFoldDB" id="A0A077Z898"/>
<name>A0A077Z898_TRITR</name>
<feature type="region of interest" description="Disordered" evidence="1">
    <location>
        <begin position="20"/>
        <end position="69"/>
    </location>
</feature>
<proteinExistence type="predicted"/>
<sequence length="316" mass="35527">MLGRPPKATPKFERISVFPKSYGDVSSSSLPEKVDQETKKKNSDEEEYVDEQEESEADDFDNGWEGNPCLSLPNSPNVFICVPTGDRWDSGSRRRSRARGRSRGRRGRGRYPRLSYKSRNMSDDEDYCMRSGITRRRRGRRGGRGRGRYGRSSSYGYNGGEFVGYGGSGTKAYGRKEVTQVVDLVKGEDEKSWAWVVFADGKQEYVPYNTARKNLIPQLLDMYECHLKFQTDKEEKPSAAETVEDNLSTPTVEAEIPPDVKADVPKTIETDAPPTVTSEVPPAVVEEKMETTEGENCLHPPEPEGECNYVAVEQIL</sequence>
<accession>A0A077Z898</accession>
<keyword evidence="3" id="KW-1185">Reference proteome</keyword>